<dbReference type="Pfam" id="PF00534">
    <property type="entry name" value="Glycos_transf_1"/>
    <property type="match status" value="1"/>
</dbReference>
<dbReference type="PANTHER" id="PTHR12526">
    <property type="entry name" value="GLYCOSYLTRANSFERASE"/>
    <property type="match status" value="1"/>
</dbReference>
<dbReference type="SUPFAM" id="SSF53756">
    <property type="entry name" value="UDP-Glycosyltransferase/glycogen phosphorylase"/>
    <property type="match status" value="1"/>
</dbReference>
<feature type="domain" description="Glycosyl transferase family 1" evidence="1">
    <location>
        <begin position="194"/>
        <end position="338"/>
    </location>
</feature>
<dbReference type="InterPro" id="IPR001296">
    <property type="entry name" value="Glyco_trans_1"/>
</dbReference>
<reference evidence="2 3" key="1">
    <citation type="submission" date="2019-02" db="EMBL/GenBank/DDBJ databases">
        <title>Deep-cultivation of Planctomycetes and their phenomic and genomic characterization uncovers novel biology.</title>
        <authorList>
            <person name="Wiegand S."/>
            <person name="Jogler M."/>
            <person name="Boedeker C."/>
            <person name="Pinto D."/>
            <person name="Vollmers J."/>
            <person name="Rivas-Marin E."/>
            <person name="Kohn T."/>
            <person name="Peeters S.H."/>
            <person name="Heuer A."/>
            <person name="Rast P."/>
            <person name="Oberbeckmann S."/>
            <person name="Bunk B."/>
            <person name="Jeske O."/>
            <person name="Meyerdierks A."/>
            <person name="Storesund J.E."/>
            <person name="Kallscheuer N."/>
            <person name="Luecker S."/>
            <person name="Lage O.M."/>
            <person name="Pohl T."/>
            <person name="Merkel B.J."/>
            <person name="Hornburger P."/>
            <person name="Mueller R.-W."/>
            <person name="Bruemmer F."/>
            <person name="Labrenz M."/>
            <person name="Spormann A.M."/>
            <person name="Op den Camp H."/>
            <person name="Overmann J."/>
            <person name="Amann R."/>
            <person name="Jetten M.S.M."/>
            <person name="Mascher T."/>
            <person name="Medema M.H."/>
            <person name="Devos D.P."/>
            <person name="Kaster A.-K."/>
            <person name="Ovreas L."/>
            <person name="Rohde M."/>
            <person name="Galperin M.Y."/>
            <person name="Jogler C."/>
        </authorList>
    </citation>
    <scope>NUCLEOTIDE SEQUENCE [LARGE SCALE GENOMIC DNA]</scope>
    <source>
        <strain evidence="2 3">K22_7</strain>
    </source>
</reference>
<dbReference type="RefSeq" id="WP_145172418.1">
    <property type="nucleotide sequence ID" value="NZ_CP036525.1"/>
</dbReference>
<keyword evidence="2" id="KW-0808">Transferase</keyword>
<proteinExistence type="predicted"/>
<dbReference type="KEGG" id="rlc:K227x_44240"/>
<sequence>MKFALAHHWLTSYRGGERVLEQMASLFPGDIYTLVQDPRVDVPGIAGRKIRTSALQRIPKAAALYRHLLPLHPWAISNLKVDEDVDVLLSSDASLIKGIDAPESATHVCYCHSPPRYLWEMSADYKKTSLAARVALDGCAPRLRDWDYRAAQSVTHFIANSQFVAERIQKYYDRESTVIFPPVAVDAFQHDRPRESFCLVISELVPYKRIDLAVEAFNRTGQRLVIIGDGPERSRLESVAKPNVEFWGRRSFADLKRNLEIAQALIFPGVEDFGITPVEAQAAGCPVIAYRGGGALETVVEGQTGLFFDDQNIDSLIDAVDSMADHPISADVCNAAAQRFSAERFCQQYRDFVESKIAIDAPVLPQSIAS</sequence>
<evidence type="ECO:0000259" key="1">
    <source>
        <dbReference type="Pfam" id="PF00534"/>
    </source>
</evidence>
<dbReference type="GO" id="GO:0016757">
    <property type="term" value="F:glycosyltransferase activity"/>
    <property type="evidence" value="ECO:0007669"/>
    <property type="project" value="UniProtKB-KW"/>
</dbReference>
<dbReference type="Gene3D" id="3.40.50.2000">
    <property type="entry name" value="Glycogen Phosphorylase B"/>
    <property type="match status" value="2"/>
</dbReference>
<dbReference type="PANTHER" id="PTHR12526:SF584">
    <property type="entry name" value="GLYCOSYLTRANSFERASE"/>
    <property type="match status" value="1"/>
</dbReference>
<accession>A0A517NFV0</accession>
<keyword evidence="2" id="KW-0328">Glycosyltransferase</keyword>
<organism evidence="2 3">
    <name type="scientific">Rubripirellula lacrimiformis</name>
    <dbReference type="NCBI Taxonomy" id="1930273"/>
    <lineage>
        <taxon>Bacteria</taxon>
        <taxon>Pseudomonadati</taxon>
        <taxon>Planctomycetota</taxon>
        <taxon>Planctomycetia</taxon>
        <taxon>Pirellulales</taxon>
        <taxon>Pirellulaceae</taxon>
        <taxon>Rubripirellula</taxon>
    </lineage>
</organism>
<keyword evidence="3" id="KW-1185">Reference proteome</keyword>
<name>A0A517NFV0_9BACT</name>
<dbReference type="EMBL" id="CP036525">
    <property type="protein sequence ID" value="QDT06017.1"/>
    <property type="molecule type" value="Genomic_DNA"/>
</dbReference>
<protein>
    <submittedName>
        <fullName evidence="2">GDP-mannose-dependent alpha-(1-6)-phosphatidylinositol monomannoside mannosyltransferase</fullName>
    </submittedName>
</protein>
<evidence type="ECO:0000313" key="2">
    <source>
        <dbReference type="EMBL" id="QDT06017.1"/>
    </source>
</evidence>
<dbReference type="OrthoDB" id="9801609at2"/>
<dbReference type="Proteomes" id="UP000318538">
    <property type="component" value="Chromosome"/>
</dbReference>
<dbReference type="AlphaFoldDB" id="A0A517NFV0"/>
<gene>
    <name evidence="2" type="primary">pimB_4</name>
    <name evidence="2" type="ORF">K227x_44240</name>
</gene>
<evidence type="ECO:0000313" key="3">
    <source>
        <dbReference type="Proteomes" id="UP000318538"/>
    </source>
</evidence>